<dbReference type="SUPFAM" id="SSF54001">
    <property type="entry name" value="Cysteine proteinases"/>
    <property type="match status" value="1"/>
</dbReference>
<feature type="transmembrane region" description="Helical" evidence="2">
    <location>
        <begin position="25"/>
        <end position="45"/>
    </location>
</feature>
<dbReference type="InterPro" id="IPR002931">
    <property type="entry name" value="Transglutaminase-like"/>
</dbReference>
<evidence type="ECO:0000313" key="4">
    <source>
        <dbReference type="EMBL" id="MBA2889679.1"/>
    </source>
</evidence>
<feature type="transmembrane region" description="Helical" evidence="2">
    <location>
        <begin position="113"/>
        <end position="132"/>
    </location>
</feature>
<dbReference type="GO" id="GO:0008233">
    <property type="term" value="F:peptidase activity"/>
    <property type="evidence" value="ECO:0007669"/>
    <property type="project" value="UniProtKB-KW"/>
</dbReference>
<reference evidence="4 5" key="1">
    <citation type="submission" date="2020-07" db="EMBL/GenBank/DDBJ databases">
        <title>Genomic Encyclopedia of Type Strains, Phase IV (KMG-IV): sequencing the most valuable type-strain genomes for metagenomic binning, comparative biology and taxonomic classification.</title>
        <authorList>
            <person name="Goeker M."/>
        </authorList>
    </citation>
    <scope>NUCLEOTIDE SEQUENCE [LARGE SCALE GENOMIC DNA]</scope>
    <source>
        <strain evidence="4 5">DSM 45533</strain>
    </source>
</reference>
<dbReference type="PANTHER" id="PTHR42736:SF1">
    <property type="entry name" value="PROTEIN-GLUTAMINE GAMMA-GLUTAMYLTRANSFERASE"/>
    <property type="match status" value="1"/>
</dbReference>
<evidence type="ECO:0000259" key="3">
    <source>
        <dbReference type="SMART" id="SM00460"/>
    </source>
</evidence>
<dbReference type="Pfam" id="PF11992">
    <property type="entry name" value="TgpA_N"/>
    <property type="match status" value="1"/>
</dbReference>
<dbReference type="GO" id="GO:0006508">
    <property type="term" value="P:proteolysis"/>
    <property type="evidence" value="ECO:0007669"/>
    <property type="project" value="UniProtKB-KW"/>
</dbReference>
<dbReference type="Gene3D" id="3.10.620.30">
    <property type="match status" value="1"/>
</dbReference>
<accession>A0A7W0CES2</accession>
<dbReference type="Proteomes" id="UP000530928">
    <property type="component" value="Unassembled WGS sequence"/>
</dbReference>
<comment type="caution">
    <text evidence="4">The sequence shown here is derived from an EMBL/GenBank/DDBJ whole genome shotgun (WGS) entry which is preliminary data.</text>
</comment>
<dbReference type="InterPro" id="IPR052901">
    <property type="entry name" value="Bact_TGase-like"/>
</dbReference>
<feature type="transmembrane region" description="Helical" evidence="2">
    <location>
        <begin position="163"/>
        <end position="180"/>
    </location>
</feature>
<organism evidence="4 5">
    <name type="scientific">Nonomuraea soli</name>
    <dbReference type="NCBI Taxonomy" id="1032476"/>
    <lineage>
        <taxon>Bacteria</taxon>
        <taxon>Bacillati</taxon>
        <taxon>Actinomycetota</taxon>
        <taxon>Actinomycetes</taxon>
        <taxon>Streptosporangiales</taxon>
        <taxon>Streptosporangiaceae</taxon>
        <taxon>Nonomuraea</taxon>
    </lineage>
</organism>
<dbReference type="InterPro" id="IPR021878">
    <property type="entry name" value="TgpA_N"/>
</dbReference>
<feature type="region of interest" description="Disordered" evidence="1">
    <location>
        <begin position="569"/>
        <end position="594"/>
    </location>
</feature>
<dbReference type="Pfam" id="PF01841">
    <property type="entry name" value="Transglut_core"/>
    <property type="match status" value="1"/>
</dbReference>
<feature type="compositionally biased region" description="Polar residues" evidence="1">
    <location>
        <begin position="571"/>
        <end position="586"/>
    </location>
</feature>
<keyword evidence="5" id="KW-1185">Reference proteome</keyword>
<evidence type="ECO:0000256" key="2">
    <source>
        <dbReference type="SAM" id="Phobius"/>
    </source>
</evidence>
<proteinExistence type="predicted"/>
<dbReference type="Pfam" id="PF13559">
    <property type="entry name" value="DUF4129"/>
    <property type="match status" value="1"/>
</dbReference>
<evidence type="ECO:0000313" key="5">
    <source>
        <dbReference type="Proteomes" id="UP000530928"/>
    </source>
</evidence>
<sequence>MRLSLASAVATFAVAIVLYPLLSGGGWFWGSLGAVVVVFGASVLSGKLALPAWAAPFVGVLAMLLYITAVFSGTKAWALLFPTTDSIPHLGKLYAAGWADIQRYAAPVPSNTGVSLLTTTGVGGIAIIVDLLSTRLRRAALAGLPLLALVTVPATILSDPIGWPSFIIAALGFTGLLIADGRERIGHWGRAVLVRRTRHATSGPRDTADTRGLRLSGKRIGFAAIGAALVLPALVPTMEPFQPFTFGVGGSGRGGSGNSITIPDPVAGLKGQLQLPEKRTVLTYSNSDNQPRYLRIYSLDVFDGEQFRMTPPKGAPENRTENGPLPRPPGLGDSTPVQEVNTKIQISEEVEDLRFLPTPYPASQVRADGDWRADVSSLMVFTTEEDASGMEYEVSSIEPKPTPELLAASQPAPADRVEQKLLELPPGFPQEIRDLADTTTAKAKNPYEAATMLQELFTDKTNGFTYSLQTQGQNNNALVDFLIYSKTGYCEQYAAAMALLARAVGIPARVAIGYTGGSKVENGFQVTTADMHAWPELYFEGVGWLAFEPTPTASAPLGQGTARVPGYTVRPTEQSSSTTGPDNTVNPEVGEVPSLNPNALRNIRELEQDRLAGNGSLMVEEGMPLWGKIGLGAAALLLLLLIPAAMRLVTRSRRVRSLSWRISGPSDEVTAKTARVSPPVAAAWAELDDVLCDYGMARQPSETPRALARRLTEQLEFDADAAKAIAAISTAVERVLFAREPGVIDPLKPHLKTVRRALADTVTRGRRLRAALMPPSTMQRIRGLGEKLLDGFDRLENIRLRRGGSEEETTSRELVNR</sequence>
<protein>
    <submittedName>
        <fullName evidence="4">Transglutaminase-like putative cysteine protease</fullName>
    </submittedName>
</protein>
<dbReference type="RefSeq" id="WP_181608445.1">
    <property type="nucleotide sequence ID" value="NZ_BAABAM010000001.1"/>
</dbReference>
<dbReference type="SMART" id="SM00460">
    <property type="entry name" value="TGc"/>
    <property type="match status" value="1"/>
</dbReference>
<keyword evidence="4" id="KW-0645">Protease</keyword>
<feature type="region of interest" description="Disordered" evidence="1">
    <location>
        <begin position="307"/>
        <end position="337"/>
    </location>
</feature>
<keyword evidence="4" id="KW-0378">Hydrolase</keyword>
<keyword evidence="2" id="KW-1133">Transmembrane helix</keyword>
<keyword evidence="2" id="KW-0812">Transmembrane</keyword>
<feature type="domain" description="Transglutaminase-like" evidence="3">
    <location>
        <begin position="482"/>
        <end position="551"/>
    </location>
</feature>
<feature type="transmembrane region" description="Helical" evidence="2">
    <location>
        <begin position="139"/>
        <end position="157"/>
    </location>
</feature>
<dbReference type="InterPro" id="IPR025403">
    <property type="entry name" value="TgpA-like_C"/>
</dbReference>
<feature type="transmembrane region" description="Helical" evidence="2">
    <location>
        <begin position="625"/>
        <end position="649"/>
    </location>
</feature>
<dbReference type="EMBL" id="JACDUR010000001">
    <property type="protein sequence ID" value="MBA2889679.1"/>
    <property type="molecule type" value="Genomic_DNA"/>
</dbReference>
<name>A0A7W0CES2_9ACTN</name>
<dbReference type="PANTHER" id="PTHR42736">
    <property type="entry name" value="PROTEIN-GLUTAMINE GAMMA-GLUTAMYLTRANSFERASE"/>
    <property type="match status" value="1"/>
</dbReference>
<feature type="transmembrane region" description="Helical" evidence="2">
    <location>
        <begin position="220"/>
        <end position="238"/>
    </location>
</feature>
<dbReference type="InterPro" id="IPR038765">
    <property type="entry name" value="Papain-like_cys_pep_sf"/>
</dbReference>
<keyword evidence="2" id="KW-0472">Membrane</keyword>
<evidence type="ECO:0000256" key="1">
    <source>
        <dbReference type="SAM" id="MobiDB-lite"/>
    </source>
</evidence>
<gene>
    <name evidence="4" type="ORF">HNR30_001014</name>
</gene>
<dbReference type="AlphaFoldDB" id="A0A7W0CES2"/>
<feature type="transmembrane region" description="Helical" evidence="2">
    <location>
        <begin position="52"/>
        <end position="71"/>
    </location>
</feature>